<proteinExistence type="predicted"/>
<evidence type="ECO:0000313" key="1">
    <source>
        <dbReference type="EMBL" id="PIM97203.1"/>
    </source>
</evidence>
<protein>
    <submittedName>
        <fullName evidence="1">Uncharacterized protein</fullName>
    </submittedName>
</protein>
<dbReference type="EMBL" id="NKXS01010514">
    <property type="protein sequence ID" value="PIM97203.1"/>
    <property type="molecule type" value="Genomic_DNA"/>
</dbReference>
<dbReference type="STRING" id="429701.A0A2G9FVW2"/>
<comment type="caution">
    <text evidence="1">The sequence shown here is derived from an EMBL/GenBank/DDBJ whole genome shotgun (WGS) entry which is preliminary data.</text>
</comment>
<dbReference type="OrthoDB" id="1923377at2759"/>
<name>A0A2G9FVW2_9LAMI</name>
<dbReference type="Proteomes" id="UP000231279">
    <property type="component" value="Unassembled WGS sequence"/>
</dbReference>
<dbReference type="AlphaFoldDB" id="A0A2G9FVW2"/>
<accession>A0A2G9FVW2</accession>
<sequence length="64" mass="6608">MAAPSGGSGGGGREGTAKSIVADQISQSVQSTSNLLHLMLQSSPSHVRFSLTLVFYVCVRVAKS</sequence>
<keyword evidence="2" id="KW-1185">Reference proteome</keyword>
<reference evidence="2" key="1">
    <citation type="journal article" date="2018" name="Gigascience">
        <title>Genome assembly of the Pink Ipe (Handroanthus impetiginosus, Bignoniaceae), a highly valued, ecologically keystone Neotropical timber forest tree.</title>
        <authorList>
            <person name="Silva-Junior O.B."/>
            <person name="Grattapaglia D."/>
            <person name="Novaes E."/>
            <person name="Collevatti R.G."/>
        </authorList>
    </citation>
    <scope>NUCLEOTIDE SEQUENCE [LARGE SCALE GENOMIC DNA]</scope>
    <source>
        <strain evidence="2">cv. UFG-1</strain>
    </source>
</reference>
<organism evidence="1 2">
    <name type="scientific">Handroanthus impetiginosus</name>
    <dbReference type="NCBI Taxonomy" id="429701"/>
    <lineage>
        <taxon>Eukaryota</taxon>
        <taxon>Viridiplantae</taxon>
        <taxon>Streptophyta</taxon>
        <taxon>Embryophyta</taxon>
        <taxon>Tracheophyta</taxon>
        <taxon>Spermatophyta</taxon>
        <taxon>Magnoliopsida</taxon>
        <taxon>eudicotyledons</taxon>
        <taxon>Gunneridae</taxon>
        <taxon>Pentapetalae</taxon>
        <taxon>asterids</taxon>
        <taxon>lamiids</taxon>
        <taxon>Lamiales</taxon>
        <taxon>Bignoniaceae</taxon>
        <taxon>Crescentiina</taxon>
        <taxon>Tabebuia alliance</taxon>
        <taxon>Handroanthus</taxon>
    </lineage>
</organism>
<evidence type="ECO:0000313" key="2">
    <source>
        <dbReference type="Proteomes" id="UP000231279"/>
    </source>
</evidence>
<gene>
    <name evidence="1" type="ORF">CDL12_30328</name>
</gene>